<keyword evidence="2" id="KW-1185">Reference proteome</keyword>
<organism evidence="1 2">
    <name type="scientific">Erwinia rhapontici</name>
    <name type="common">Pectobacterium rhapontici</name>
    <dbReference type="NCBI Taxonomy" id="55212"/>
    <lineage>
        <taxon>Bacteria</taxon>
        <taxon>Pseudomonadati</taxon>
        <taxon>Pseudomonadota</taxon>
        <taxon>Gammaproteobacteria</taxon>
        <taxon>Enterobacterales</taxon>
        <taxon>Erwiniaceae</taxon>
        <taxon>Erwinia</taxon>
    </lineage>
</organism>
<protein>
    <submittedName>
        <fullName evidence="1">Uncharacterized protein</fullName>
    </submittedName>
</protein>
<sequence length="44" mass="5164">MSSTCCITCYQHTEHRSLFDRLDKKVSERRDKEAGFVSLKQICL</sequence>
<name>A0ABN6DPP3_ERWRD</name>
<proteinExistence type="predicted"/>
<dbReference type="Proteomes" id="UP000677515">
    <property type="component" value="Chromosome"/>
</dbReference>
<reference evidence="1 2" key="1">
    <citation type="submission" date="2021-01" db="EMBL/GenBank/DDBJ databases">
        <title>Complete genome sequence of Erwinia rhapontici MAFF 311153.</title>
        <authorList>
            <person name="Morohoshi T."/>
            <person name="Someya N."/>
        </authorList>
    </citation>
    <scope>NUCLEOTIDE SEQUENCE [LARGE SCALE GENOMIC DNA]</scope>
    <source>
        <strain evidence="1 2">MAFF 311153</strain>
    </source>
</reference>
<evidence type="ECO:0000313" key="2">
    <source>
        <dbReference type="Proteomes" id="UP000677515"/>
    </source>
</evidence>
<evidence type="ECO:0000313" key="1">
    <source>
        <dbReference type="EMBL" id="BCQ36646.1"/>
    </source>
</evidence>
<accession>A0ABN6DPP3</accession>
<dbReference type="EMBL" id="AP024329">
    <property type="protein sequence ID" value="BCQ36646.1"/>
    <property type="molecule type" value="Genomic_DNA"/>
</dbReference>
<gene>
    <name evidence="1" type="ORF">ERHA53_39890</name>
</gene>